<proteinExistence type="predicted"/>
<feature type="compositionally biased region" description="Pro residues" evidence="1">
    <location>
        <begin position="7"/>
        <end position="16"/>
    </location>
</feature>
<accession>A0A9D1H1Q4</accession>
<name>A0A9D1H1Q4_9ACTN</name>
<dbReference type="Pfam" id="PF18082">
    <property type="entry name" value="NAT_N"/>
    <property type="match status" value="1"/>
</dbReference>
<dbReference type="Pfam" id="PF18164">
    <property type="entry name" value="GNAT_C"/>
    <property type="match status" value="1"/>
</dbReference>
<gene>
    <name evidence="4" type="ORF">IAA98_14670</name>
</gene>
<protein>
    <submittedName>
        <fullName evidence="4">DUF5596 domain-containing protein</fullName>
    </submittedName>
</protein>
<dbReference type="InterPro" id="IPR041644">
    <property type="entry name" value="GNAT_C"/>
</dbReference>
<organism evidence="4 5">
    <name type="scientific">Candidatus Avipropionibacterium avicola</name>
    <dbReference type="NCBI Taxonomy" id="2840701"/>
    <lineage>
        <taxon>Bacteria</taxon>
        <taxon>Bacillati</taxon>
        <taxon>Actinomycetota</taxon>
        <taxon>Actinomycetes</taxon>
        <taxon>Propionibacteriales</taxon>
        <taxon>Propionibacteriaceae</taxon>
        <taxon>Propionibacteriaceae incertae sedis</taxon>
        <taxon>Candidatus Avipropionibacterium</taxon>
    </lineage>
</organism>
<feature type="domain" description="N-acyltransferase N-terminal" evidence="2">
    <location>
        <begin position="33"/>
        <end position="173"/>
    </location>
</feature>
<dbReference type="Gene3D" id="3.40.630.120">
    <property type="match status" value="1"/>
</dbReference>
<dbReference type="AlphaFoldDB" id="A0A9D1H1Q4"/>
<evidence type="ECO:0000313" key="4">
    <source>
        <dbReference type="EMBL" id="HIT76820.1"/>
    </source>
</evidence>
<comment type="caution">
    <text evidence="4">The sequence shown here is derived from an EMBL/GenBank/DDBJ whole genome shotgun (WGS) entry which is preliminary data.</text>
</comment>
<sequence length="332" mass="36227">MSDDTPPLVPPAPEPKPMPDDPDAWLASRLRTDGLLEHLGLTGQDLADTRSAIEAVLADEPRAATARSQVVAQAVRLSEVVGRFVYHSGILADKEESAFEVPGVAGHGWGVLALCALVAAVPEIRAYHAERGVSDEVSWESLADLGQQVRVHRETFDEFGIHTHGWLTTAWSGALYGLGRLQFNLSWYQPPAADEAHPVADPQPRWVWSTHIPGTGPLTPEATAASFARAAEFFPAHFPEFEVSEFFCASWLLDPRFARLDPASNTARFQALWQLDGPGVDADGDAVFFLWRRRGEVAVADLPTDSSLRRLVAGEMAAGRAWQVWRGLIPLG</sequence>
<feature type="domain" description="GNAT-like C-terminal" evidence="3">
    <location>
        <begin position="175"/>
        <end position="328"/>
    </location>
</feature>
<dbReference type="Proteomes" id="UP000886842">
    <property type="component" value="Unassembled WGS sequence"/>
</dbReference>
<reference evidence="4" key="1">
    <citation type="submission" date="2020-10" db="EMBL/GenBank/DDBJ databases">
        <authorList>
            <person name="Gilroy R."/>
        </authorList>
    </citation>
    <scope>NUCLEOTIDE SEQUENCE</scope>
    <source>
        <strain evidence="4">ChiGjej1B1-24693</strain>
    </source>
</reference>
<reference evidence="4" key="2">
    <citation type="journal article" date="2021" name="PeerJ">
        <title>Extensive microbial diversity within the chicken gut microbiome revealed by metagenomics and culture.</title>
        <authorList>
            <person name="Gilroy R."/>
            <person name="Ravi A."/>
            <person name="Getino M."/>
            <person name="Pursley I."/>
            <person name="Horton D.L."/>
            <person name="Alikhan N.F."/>
            <person name="Baker D."/>
            <person name="Gharbi K."/>
            <person name="Hall N."/>
            <person name="Watson M."/>
            <person name="Adriaenssens E.M."/>
            <person name="Foster-Nyarko E."/>
            <person name="Jarju S."/>
            <person name="Secka A."/>
            <person name="Antonio M."/>
            <person name="Oren A."/>
            <person name="Chaudhuri R.R."/>
            <person name="La Ragione R."/>
            <person name="Hildebrand F."/>
            <person name="Pallen M.J."/>
        </authorList>
    </citation>
    <scope>NUCLEOTIDE SEQUENCE</scope>
    <source>
        <strain evidence="4">ChiGjej1B1-24693</strain>
    </source>
</reference>
<evidence type="ECO:0000313" key="5">
    <source>
        <dbReference type="Proteomes" id="UP000886842"/>
    </source>
</evidence>
<feature type="region of interest" description="Disordered" evidence="1">
    <location>
        <begin position="1"/>
        <end position="22"/>
    </location>
</feature>
<evidence type="ECO:0000259" key="3">
    <source>
        <dbReference type="Pfam" id="PF18164"/>
    </source>
</evidence>
<evidence type="ECO:0000256" key="1">
    <source>
        <dbReference type="SAM" id="MobiDB-lite"/>
    </source>
</evidence>
<dbReference type="EMBL" id="DVLP01000421">
    <property type="protein sequence ID" value="HIT76820.1"/>
    <property type="molecule type" value="Genomic_DNA"/>
</dbReference>
<dbReference type="InterPro" id="IPR041273">
    <property type="entry name" value="NAT_N"/>
</dbReference>
<evidence type="ECO:0000259" key="2">
    <source>
        <dbReference type="Pfam" id="PF18082"/>
    </source>
</evidence>